<dbReference type="OMA" id="ITIRTEF"/>
<dbReference type="SUPFAM" id="SSF52540">
    <property type="entry name" value="P-loop containing nucleoside triphosphate hydrolases"/>
    <property type="match status" value="1"/>
</dbReference>
<evidence type="ECO:0000313" key="3">
    <source>
        <dbReference type="EnsemblMetazoa" id="CapteP117232"/>
    </source>
</evidence>
<reference evidence="3" key="3">
    <citation type="submission" date="2015-06" db="UniProtKB">
        <authorList>
            <consortium name="EnsemblMetazoa"/>
        </authorList>
    </citation>
    <scope>IDENTIFICATION</scope>
</reference>
<dbReference type="InterPro" id="IPR027417">
    <property type="entry name" value="P-loop_NTPase"/>
</dbReference>
<accession>R7UEW4</accession>
<keyword evidence="4" id="KW-1185">Reference proteome</keyword>
<proteinExistence type="predicted"/>
<evidence type="ECO:0000313" key="4">
    <source>
        <dbReference type="Proteomes" id="UP000014760"/>
    </source>
</evidence>
<dbReference type="GO" id="GO:0016887">
    <property type="term" value="F:ATP hydrolysis activity"/>
    <property type="evidence" value="ECO:0007669"/>
    <property type="project" value="InterPro"/>
</dbReference>
<dbReference type="EMBL" id="AMQN01044429">
    <property type="status" value="NOT_ANNOTATED_CDS"/>
    <property type="molecule type" value="Genomic_DNA"/>
</dbReference>
<dbReference type="STRING" id="283909.R7UEW4"/>
<gene>
    <name evidence="2" type="ORF">CAPTEDRAFT_117232</name>
</gene>
<dbReference type="OrthoDB" id="6500128at2759"/>
<dbReference type="EMBL" id="KB301823">
    <property type="protein sequence ID" value="ELU05049.1"/>
    <property type="molecule type" value="Genomic_DNA"/>
</dbReference>
<dbReference type="Pfam" id="PF00005">
    <property type="entry name" value="ABC_tran"/>
    <property type="match status" value="1"/>
</dbReference>
<dbReference type="HOGENOM" id="CLU_000604_61_3_1"/>
<reference evidence="4" key="1">
    <citation type="submission" date="2012-12" db="EMBL/GenBank/DDBJ databases">
        <authorList>
            <person name="Hellsten U."/>
            <person name="Grimwood J."/>
            <person name="Chapman J.A."/>
            <person name="Shapiro H."/>
            <person name="Aerts A."/>
            <person name="Otillar R.P."/>
            <person name="Terry A.Y."/>
            <person name="Boore J.L."/>
            <person name="Simakov O."/>
            <person name="Marletaz F."/>
            <person name="Cho S.-J."/>
            <person name="Edsinger-Gonzales E."/>
            <person name="Havlak P."/>
            <person name="Kuo D.-H."/>
            <person name="Larsson T."/>
            <person name="Lv J."/>
            <person name="Arendt D."/>
            <person name="Savage R."/>
            <person name="Osoegawa K."/>
            <person name="de Jong P."/>
            <person name="Lindberg D.R."/>
            <person name="Seaver E.C."/>
            <person name="Weisblat D.A."/>
            <person name="Putnam N.H."/>
            <person name="Grigoriev I.V."/>
            <person name="Rokhsar D.S."/>
        </authorList>
    </citation>
    <scope>NUCLEOTIDE SEQUENCE</scope>
    <source>
        <strain evidence="4">I ESC-2004</strain>
    </source>
</reference>
<dbReference type="InterPro" id="IPR003439">
    <property type="entry name" value="ABC_transporter-like_ATP-bd"/>
</dbReference>
<dbReference type="EnsemblMetazoa" id="CapteT117232">
    <property type="protein sequence ID" value="CapteP117232"/>
    <property type="gene ID" value="CapteG117232"/>
</dbReference>
<feature type="domain" description="ABC transporter" evidence="1">
    <location>
        <begin position="24"/>
        <end position="62"/>
    </location>
</feature>
<dbReference type="InterPro" id="IPR039421">
    <property type="entry name" value="Type_1_exporter"/>
</dbReference>
<dbReference type="PANTHER" id="PTHR43394:SF1">
    <property type="entry name" value="ATP-BINDING CASSETTE SUB-FAMILY B MEMBER 10, MITOCHONDRIAL"/>
    <property type="match status" value="1"/>
</dbReference>
<sequence length="126" mass="13778">MIAIAQSIFEVGLINEIKSLPEGMDTRLSASTKAEMSESMKQRLSLARAFAKDAPIYLLDEPGNHLDSQQEEALVDKLNSLKGSHTVIMVSHKTSHLQMADRVLVLERGQVVANGAPEEVLPQLKA</sequence>
<organism evidence="2">
    <name type="scientific">Capitella teleta</name>
    <name type="common">Polychaete worm</name>
    <dbReference type="NCBI Taxonomy" id="283909"/>
    <lineage>
        <taxon>Eukaryota</taxon>
        <taxon>Metazoa</taxon>
        <taxon>Spiralia</taxon>
        <taxon>Lophotrochozoa</taxon>
        <taxon>Annelida</taxon>
        <taxon>Polychaeta</taxon>
        <taxon>Sedentaria</taxon>
        <taxon>Scolecida</taxon>
        <taxon>Capitellidae</taxon>
        <taxon>Capitella</taxon>
    </lineage>
</organism>
<evidence type="ECO:0000313" key="2">
    <source>
        <dbReference type="EMBL" id="ELU05049.1"/>
    </source>
</evidence>
<dbReference type="Gene3D" id="3.40.50.300">
    <property type="entry name" value="P-loop containing nucleotide triphosphate hydrolases"/>
    <property type="match status" value="1"/>
</dbReference>
<reference evidence="2 4" key="2">
    <citation type="journal article" date="2013" name="Nature">
        <title>Insights into bilaterian evolution from three spiralian genomes.</title>
        <authorList>
            <person name="Simakov O."/>
            <person name="Marletaz F."/>
            <person name="Cho S.J."/>
            <person name="Edsinger-Gonzales E."/>
            <person name="Havlak P."/>
            <person name="Hellsten U."/>
            <person name="Kuo D.H."/>
            <person name="Larsson T."/>
            <person name="Lv J."/>
            <person name="Arendt D."/>
            <person name="Savage R."/>
            <person name="Osoegawa K."/>
            <person name="de Jong P."/>
            <person name="Grimwood J."/>
            <person name="Chapman J.A."/>
            <person name="Shapiro H."/>
            <person name="Aerts A."/>
            <person name="Otillar R.P."/>
            <person name="Terry A.Y."/>
            <person name="Boore J.L."/>
            <person name="Grigoriev I.V."/>
            <person name="Lindberg D.R."/>
            <person name="Seaver E.C."/>
            <person name="Weisblat D.A."/>
            <person name="Putnam N.H."/>
            <person name="Rokhsar D.S."/>
        </authorList>
    </citation>
    <scope>NUCLEOTIDE SEQUENCE</scope>
    <source>
        <strain evidence="2 4">I ESC-2004</strain>
    </source>
</reference>
<dbReference type="PANTHER" id="PTHR43394">
    <property type="entry name" value="ATP-DEPENDENT PERMEASE MDL1, MITOCHONDRIAL"/>
    <property type="match status" value="1"/>
</dbReference>
<dbReference type="AlphaFoldDB" id="R7UEW4"/>
<name>R7UEW4_CAPTE</name>
<evidence type="ECO:0000259" key="1">
    <source>
        <dbReference type="Pfam" id="PF00005"/>
    </source>
</evidence>
<dbReference type="GO" id="GO:0015421">
    <property type="term" value="F:ABC-type oligopeptide transporter activity"/>
    <property type="evidence" value="ECO:0007669"/>
    <property type="project" value="TreeGrafter"/>
</dbReference>
<dbReference type="GO" id="GO:0005524">
    <property type="term" value="F:ATP binding"/>
    <property type="evidence" value="ECO:0007669"/>
    <property type="project" value="InterPro"/>
</dbReference>
<dbReference type="Proteomes" id="UP000014760">
    <property type="component" value="Unassembled WGS sequence"/>
</dbReference>
<protein>
    <recommendedName>
        <fullName evidence="1">ABC transporter domain-containing protein</fullName>
    </recommendedName>
</protein>